<dbReference type="EMBL" id="SGKT01000030">
    <property type="protein sequence ID" value="NEZ76215.1"/>
    <property type="molecule type" value="Genomic_DNA"/>
</dbReference>
<proteinExistence type="predicted"/>
<accession>A0A6G4CRW0</accession>
<gene>
    <name evidence="1" type="ORF">EXM56_13020</name>
</gene>
<reference evidence="1" key="1">
    <citation type="submission" date="2019-02" db="EMBL/GenBank/DDBJ databases">
        <title>Genome sequencing of Clostridium botulinum clinical isolates.</title>
        <authorList>
            <person name="Brunt J."/>
            <person name="Van Vliet A.H.M."/>
            <person name="Stringer S.C."/>
            <person name="Grant K.A."/>
            <person name="Carter A.C."/>
            <person name="Peck M.W."/>
        </authorList>
    </citation>
    <scope>NUCLEOTIDE SEQUENCE</scope>
    <source>
        <strain evidence="1">H114400598</strain>
    </source>
</reference>
<protein>
    <submittedName>
        <fullName evidence="1">Uncharacterized protein</fullName>
    </submittedName>
</protein>
<comment type="caution">
    <text evidence="1">The sequence shown here is derived from an EMBL/GenBank/DDBJ whole genome shotgun (WGS) entry which is preliminary data.</text>
</comment>
<evidence type="ECO:0000313" key="1">
    <source>
        <dbReference type="EMBL" id="NEZ76215.1"/>
    </source>
</evidence>
<organism evidence="1">
    <name type="scientific">Clostridium botulinum</name>
    <dbReference type="NCBI Taxonomy" id="1491"/>
    <lineage>
        <taxon>Bacteria</taxon>
        <taxon>Bacillati</taxon>
        <taxon>Bacillota</taxon>
        <taxon>Clostridia</taxon>
        <taxon>Eubacteriales</taxon>
        <taxon>Clostridiaceae</taxon>
        <taxon>Clostridium</taxon>
    </lineage>
</organism>
<sequence length="191" mass="22560">MGKITMKEYQQKMEKKHKGALELINSKLLQVDSFSRGKMLYDLLNTININDLKYYIFCNWWDSIDSYHSYFDEFKIKEWLECANVDLEIDKLPISDGYMKIYRGTHEYNQSWDGLSWTTDIKVAKKFANGCGVRFQTKHPKLLTGIVQREDIIGIFNERNEKEILCLIVEEGSEEELEKEHGQVNKEEIPF</sequence>
<name>A0A6G4CRW0_CLOBO</name>
<dbReference type="AlphaFoldDB" id="A0A6G4CRW0"/>